<protein>
    <recommendedName>
        <fullName evidence="4">DNA-directed RNA polymerase specialized sigma24 family protein</fullName>
    </recommendedName>
</protein>
<keyword evidence="1" id="KW-1133">Transmembrane helix</keyword>
<accession>A0A7K3VUT0</accession>
<gene>
    <name evidence="2" type="ORF">GCU56_00785</name>
</gene>
<name>A0A7K3VUT0_9ACTN</name>
<evidence type="ECO:0008006" key="4">
    <source>
        <dbReference type="Google" id="ProtNLM"/>
    </source>
</evidence>
<organism evidence="2 3">
    <name type="scientific">Geodermatophilus sabuli</name>
    <dbReference type="NCBI Taxonomy" id="1564158"/>
    <lineage>
        <taxon>Bacteria</taxon>
        <taxon>Bacillati</taxon>
        <taxon>Actinomycetota</taxon>
        <taxon>Actinomycetes</taxon>
        <taxon>Geodermatophilales</taxon>
        <taxon>Geodermatophilaceae</taxon>
        <taxon>Geodermatophilus</taxon>
    </lineage>
</organism>
<sequence length="537" mass="54258">MTEDVDAAFGRFAVAERPGLLAAALALTGDAARAEEAVQVALARTRARWGRPDPRGTAHDALEDAVTGWRGRLAGRQQVLESLDAPAVAPAAPPAWRLGPADAVTDALGRARRSRRRRGAGLGAALAAVAVAVPLAWPAPTPPATPQVPAPVVAAPPAVPVLTAPTRGSLAGDAAFLDAVRRVDWGPVVPPPAGQRDVVLATDTLGGRVVLLAGTVDEDVRGVWLTGPVGAPADQLTPFVPRRLGPFRPASLLLDGPGQATLVVVAGPDDAVEVSPRLQVGPRGTVARTYERVHADRGVAVVPVPTTAAGAGTSVRVLRDGQVVYRSAPEARSARGPIAAPDLEPLRPVAVRPAPRAVAAALAEVAVPLGVEPDALEPRLLWSGEVPLEGVPGTVAVVVARSPGGGLVVTTWAAQVGPGGAGRAVPCGVHTPPGTADVAGLVVARVCDFSAPETEPSDAGRWLVVTAPASAAQAAVLDRRGGVLATVPLAAGGVVAPLAEDARTVRTLDADGRAIAEVPVAAPAVSRFGDYGDGPVR</sequence>
<evidence type="ECO:0000313" key="3">
    <source>
        <dbReference type="Proteomes" id="UP000470246"/>
    </source>
</evidence>
<comment type="caution">
    <text evidence="2">The sequence shown here is derived from an EMBL/GenBank/DDBJ whole genome shotgun (WGS) entry which is preliminary data.</text>
</comment>
<keyword evidence="3" id="KW-1185">Reference proteome</keyword>
<evidence type="ECO:0000313" key="2">
    <source>
        <dbReference type="EMBL" id="NEK56409.1"/>
    </source>
</evidence>
<feature type="transmembrane region" description="Helical" evidence="1">
    <location>
        <begin position="119"/>
        <end position="137"/>
    </location>
</feature>
<evidence type="ECO:0000256" key="1">
    <source>
        <dbReference type="SAM" id="Phobius"/>
    </source>
</evidence>
<proteinExistence type="predicted"/>
<dbReference type="Proteomes" id="UP000470246">
    <property type="component" value="Unassembled WGS sequence"/>
</dbReference>
<keyword evidence="1" id="KW-0812">Transmembrane</keyword>
<dbReference type="EMBL" id="JAAGWF010000002">
    <property type="protein sequence ID" value="NEK56409.1"/>
    <property type="molecule type" value="Genomic_DNA"/>
</dbReference>
<dbReference type="AlphaFoldDB" id="A0A7K3VUT0"/>
<dbReference type="RefSeq" id="WP_163479598.1">
    <property type="nucleotide sequence ID" value="NZ_JAAGWF010000002.1"/>
</dbReference>
<reference evidence="2 3" key="1">
    <citation type="submission" date="2020-02" db="EMBL/GenBank/DDBJ databases">
        <title>Geodermatophilus sabuli CPCC 205279 I12A-02694.</title>
        <authorList>
            <person name="Jiang Z."/>
        </authorList>
    </citation>
    <scope>NUCLEOTIDE SEQUENCE [LARGE SCALE GENOMIC DNA]</scope>
    <source>
        <strain evidence="2 3">I12A-02694</strain>
    </source>
</reference>
<keyword evidence="1" id="KW-0472">Membrane</keyword>